<feature type="domain" description="Protein kinase" evidence="16">
    <location>
        <begin position="1"/>
        <end position="323"/>
    </location>
</feature>
<dbReference type="PROSITE" id="PS00109">
    <property type="entry name" value="PROTEIN_KINASE_TYR"/>
    <property type="match status" value="1"/>
</dbReference>
<keyword evidence="7" id="KW-0809">Transit peptide</keyword>
<gene>
    <name evidence="17" type="ORF">TT172_LOCUS8427</name>
</gene>
<dbReference type="GO" id="GO:0016226">
    <property type="term" value="P:iron-sulfur cluster assembly"/>
    <property type="evidence" value="ECO:0007669"/>
    <property type="project" value="TreeGrafter"/>
</dbReference>
<comment type="similarity">
    <text evidence="13">Belongs to the GcvT family. CAF17/IBA57 subfamily.</text>
</comment>
<feature type="compositionally biased region" description="Low complexity" evidence="15">
    <location>
        <begin position="485"/>
        <end position="500"/>
    </location>
</feature>
<evidence type="ECO:0000256" key="15">
    <source>
        <dbReference type="SAM" id="MobiDB-lite"/>
    </source>
</evidence>
<accession>A0A3S4CAW3</accession>
<evidence type="ECO:0000256" key="12">
    <source>
        <dbReference type="ARBA" id="ARBA00048679"/>
    </source>
</evidence>
<dbReference type="InterPro" id="IPR027266">
    <property type="entry name" value="TrmE/GcvT-like"/>
</dbReference>
<evidence type="ECO:0000256" key="11">
    <source>
        <dbReference type="ARBA" id="ARBA00047899"/>
    </source>
</evidence>
<dbReference type="GO" id="GO:0005524">
    <property type="term" value="F:ATP binding"/>
    <property type="evidence" value="ECO:0007669"/>
    <property type="project" value="InterPro"/>
</dbReference>
<dbReference type="Gene3D" id="3.30.1360.120">
    <property type="entry name" value="Probable tRNA modification gtpase trme, domain 1"/>
    <property type="match status" value="1"/>
</dbReference>
<dbReference type="InterPro" id="IPR057460">
    <property type="entry name" value="CAF17_C"/>
</dbReference>
<name>A0A3S4CAW3_9PEZI</name>
<dbReference type="GO" id="GO:0004674">
    <property type="term" value="F:protein serine/threonine kinase activity"/>
    <property type="evidence" value="ECO:0007669"/>
    <property type="project" value="UniProtKB-EC"/>
</dbReference>
<dbReference type="SUPFAM" id="SSF103025">
    <property type="entry name" value="Folate-binding domain"/>
    <property type="match status" value="1"/>
</dbReference>
<dbReference type="InterPro" id="IPR011009">
    <property type="entry name" value="Kinase-like_dom_sf"/>
</dbReference>
<dbReference type="PROSITE" id="PS50011">
    <property type="entry name" value="PROTEIN_KINASE_DOM"/>
    <property type="match status" value="1"/>
</dbReference>
<evidence type="ECO:0000256" key="9">
    <source>
        <dbReference type="ARBA" id="ARBA00030980"/>
    </source>
</evidence>
<dbReference type="AlphaFoldDB" id="A0A3S4CAW3"/>
<dbReference type="InterPro" id="IPR000719">
    <property type="entry name" value="Prot_kinase_dom"/>
</dbReference>
<comment type="function">
    <text evidence="1">Component of the EKC/KEOPS complex that is required for the formation of a threonylcarbamoyl group on adenosine at position 37 (t(6)A37) in tRNAs that read codons beginning with adenine. The complex is probably involved in the transfer of the threonylcarbamoyl moiety of threonylcarbamoyl-AMP (TC-AMP) to the N6 group of A37. BUD32 has ATPase activity in the context of the EKC/KEOPS complex and likely plays a supporting role to the catalytic subunit KAE1. The EKC/KEOPS complex also promotes both telomere uncapping and telomere elongation. The complex is required for efficient recruitment of transcriptional coactivators.</text>
</comment>
<dbReference type="PANTHER" id="PTHR22602:SF0">
    <property type="entry name" value="TRANSFERASE CAF17, MITOCHONDRIAL-RELATED"/>
    <property type="match status" value="1"/>
</dbReference>
<dbReference type="Gene3D" id="1.10.510.10">
    <property type="entry name" value="Transferase(Phosphotransferase) domain 1"/>
    <property type="match status" value="1"/>
</dbReference>
<keyword evidence="8" id="KW-0496">Mitochondrion</keyword>
<dbReference type="InterPro" id="IPR017703">
    <property type="entry name" value="YgfZ/GCV_T_CS"/>
</dbReference>
<evidence type="ECO:0000256" key="7">
    <source>
        <dbReference type="ARBA" id="ARBA00022946"/>
    </source>
</evidence>
<evidence type="ECO:0000256" key="6">
    <source>
        <dbReference type="ARBA" id="ARBA00019973"/>
    </source>
</evidence>
<dbReference type="Proteomes" id="UP000289323">
    <property type="component" value="Unassembled WGS sequence"/>
</dbReference>
<comment type="catalytic activity">
    <reaction evidence="11">
        <text>L-threonyl-[protein] + ATP = O-phospho-L-threonyl-[protein] + ADP + H(+)</text>
        <dbReference type="Rhea" id="RHEA:46608"/>
        <dbReference type="Rhea" id="RHEA-COMP:11060"/>
        <dbReference type="Rhea" id="RHEA-COMP:11605"/>
        <dbReference type="ChEBI" id="CHEBI:15378"/>
        <dbReference type="ChEBI" id="CHEBI:30013"/>
        <dbReference type="ChEBI" id="CHEBI:30616"/>
        <dbReference type="ChEBI" id="CHEBI:61977"/>
        <dbReference type="ChEBI" id="CHEBI:456216"/>
        <dbReference type="EC" id="2.7.11.1"/>
    </reaction>
</comment>
<dbReference type="PANTHER" id="PTHR22602">
    <property type="entry name" value="TRANSFERASE CAF17, MITOCHONDRIAL-RELATED"/>
    <property type="match status" value="1"/>
</dbReference>
<feature type="region of interest" description="Disordered" evidence="15">
    <location>
        <begin position="484"/>
        <end position="504"/>
    </location>
</feature>
<evidence type="ECO:0000256" key="2">
    <source>
        <dbReference type="ARBA" id="ARBA00004305"/>
    </source>
</evidence>
<dbReference type="Pfam" id="PF00069">
    <property type="entry name" value="Pkinase"/>
    <property type="match status" value="1"/>
</dbReference>
<evidence type="ECO:0000256" key="4">
    <source>
        <dbReference type="ARBA" id="ARBA00012513"/>
    </source>
</evidence>
<evidence type="ECO:0000313" key="18">
    <source>
        <dbReference type="Proteomes" id="UP000289323"/>
    </source>
</evidence>
<dbReference type="SMART" id="SM00220">
    <property type="entry name" value="S_TKc"/>
    <property type="match status" value="1"/>
</dbReference>
<evidence type="ECO:0000256" key="10">
    <source>
        <dbReference type="ARBA" id="ARBA00033194"/>
    </source>
</evidence>
<sequence>MTSQEGNNEVAVSRYLESIDAAGHPGKQLLRLVLDEFQIEGPQGTHQCLLFAPLGMSFTKFRNLFPDRGLDKVLLQQTLQLVLLGLDFLHQAGVVHTDLSPNNLLLGVQNSSAFEEIERLELEQPCDRKTLADRVIYRSRRMPITFGPATICDFGAAKIGDKHTGDVMPGVYRAPEIILGMEWDSKIDIWSVGVMVWDLFEGGRLFHAAKDGQLDDEQHLAEMVSLMGLPPAKLLERSEKARQYWDAEAGLTMQLARRAVAPAGLFTVFTVSACRGCLARQSPQLPQLLLHQRRAFSGSAPRHAAPDRPSPAGLAELASRRLISVSGPDAAKYLQGVITANLYPGPPSPSPRLRSDAGFYAAFLTAQGRVLHDVFIYRDVRNPSHPPGHSWLLEVDTAEAEHLEKHIRRYKLRAKFDVRVLDPAEARVYHAWDDAWRTAPSALASIANTTTTTSNSSAPANNIITLPDPRAPNLGIRLLHLNPASTSTSTTTSTSTNQAAPPLPLAVPLPPPVPEALYHLRRYLHGVPEGQAELVREAALPHEGNLDAMGAVDFRKGCYVGQELTIRTEHRGVVRKRVLPCLLYREGEDGAVAGMVPAEASIGRVGKKGRSAGKWLRGMGNVGLALCRLETMTDIVLPGETGGTGYKEGDEFVVTLGGGAEGEGATSGSEGRTVKIKAFVPDWLRSALASKEQR</sequence>
<evidence type="ECO:0000256" key="8">
    <source>
        <dbReference type="ARBA" id="ARBA00023128"/>
    </source>
</evidence>
<evidence type="ECO:0000256" key="1">
    <source>
        <dbReference type="ARBA" id="ARBA00003747"/>
    </source>
</evidence>
<comment type="subunit">
    <text evidence="3">Component of the EKC/KEOPS complex composed of at least BUD32, CGI121, GON7, KAE1 and PCC1; the whole complex dimerizes.</text>
</comment>
<reference evidence="17 18" key="1">
    <citation type="submission" date="2018-04" db="EMBL/GenBank/DDBJ databases">
        <authorList>
            <person name="Huttner S."/>
            <person name="Dainat J."/>
        </authorList>
    </citation>
    <scope>NUCLEOTIDE SEQUENCE [LARGE SCALE GENOMIC DNA]</scope>
</reference>
<protein>
    <recommendedName>
        <fullName evidence="6">EKC/KEOPS complex subunit BUD32</fullName>
        <ecNumber evidence="4">2.7.11.1</ecNumber>
    </recommendedName>
    <alternativeName>
        <fullName evidence="9 10">Atypical Serine/threonine protein kinase BUD32</fullName>
    </alternativeName>
    <alternativeName>
        <fullName evidence="5">EKC/KEOPS complex subunit bud32</fullName>
    </alternativeName>
    <alternativeName>
        <fullName evidence="14">Iron-sulfur cluster assembly factor IBA57 homolog, mitochondrial</fullName>
    </alternativeName>
</protein>
<dbReference type="InterPro" id="IPR008266">
    <property type="entry name" value="Tyr_kinase_AS"/>
</dbReference>
<dbReference type="EC" id="2.7.11.1" evidence="4"/>
<comment type="subcellular location">
    <subcellularLocation>
        <location evidence="2">Mitochondrion matrix</location>
    </subcellularLocation>
</comment>
<dbReference type="NCBIfam" id="TIGR03317">
    <property type="entry name" value="ygfZ_signature"/>
    <property type="match status" value="1"/>
</dbReference>
<comment type="catalytic activity">
    <reaction evidence="12">
        <text>L-seryl-[protein] + ATP = O-phospho-L-seryl-[protein] + ADP + H(+)</text>
        <dbReference type="Rhea" id="RHEA:17989"/>
        <dbReference type="Rhea" id="RHEA-COMP:9863"/>
        <dbReference type="Rhea" id="RHEA-COMP:11604"/>
        <dbReference type="ChEBI" id="CHEBI:15378"/>
        <dbReference type="ChEBI" id="CHEBI:29999"/>
        <dbReference type="ChEBI" id="CHEBI:30616"/>
        <dbReference type="ChEBI" id="CHEBI:83421"/>
        <dbReference type="ChEBI" id="CHEBI:456216"/>
        <dbReference type="EC" id="2.7.11.1"/>
    </reaction>
</comment>
<evidence type="ECO:0000313" key="17">
    <source>
        <dbReference type="EMBL" id="SPQ26008.1"/>
    </source>
</evidence>
<evidence type="ECO:0000256" key="14">
    <source>
        <dbReference type="ARBA" id="ARBA00093637"/>
    </source>
</evidence>
<proteinExistence type="inferred from homology"/>
<dbReference type="InterPro" id="IPR045179">
    <property type="entry name" value="YgfZ/GcvT"/>
</dbReference>
<evidence type="ECO:0000256" key="3">
    <source>
        <dbReference type="ARBA" id="ARBA00011534"/>
    </source>
</evidence>
<organism evidence="17 18">
    <name type="scientific">Thermothielavioides terrestris</name>
    <dbReference type="NCBI Taxonomy" id="2587410"/>
    <lineage>
        <taxon>Eukaryota</taxon>
        <taxon>Fungi</taxon>
        <taxon>Dikarya</taxon>
        <taxon>Ascomycota</taxon>
        <taxon>Pezizomycotina</taxon>
        <taxon>Sordariomycetes</taxon>
        <taxon>Sordariomycetidae</taxon>
        <taxon>Sordariales</taxon>
        <taxon>Chaetomiaceae</taxon>
        <taxon>Thermothielavioides</taxon>
    </lineage>
</organism>
<evidence type="ECO:0000256" key="13">
    <source>
        <dbReference type="ARBA" id="ARBA00093447"/>
    </source>
</evidence>
<evidence type="ECO:0000256" key="5">
    <source>
        <dbReference type="ARBA" id="ARBA00013948"/>
    </source>
</evidence>
<dbReference type="SUPFAM" id="SSF56112">
    <property type="entry name" value="Protein kinase-like (PK-like)"/>
    <property type="match status" value="1"/>
</dbReference>
<dbReference type="GO" id="GO:0005759">
    <property type="term" value="C:mitochondrial matrix"/>
    <property type="evidence" value="ECO:0007669"/>
    <property type="project" value="UniProtKB-SubCell"/>
</dbReference>
<dbReference type="EMBL" id="OUUZ01000016">
    <property type="protein sequence ID" value="SPQ26008.1"/>
    <property type="molecule type" value="Genomic_DNA"/>
</dbReference>
<evidence type="ECO:0000259" key="16">
    <source>
        <dbReference type="PROSITE" id="PS50011"/>
    </source>
</evidence>
<dbReference type="Pfam" id="PF25455">
    <property type="entry name" value="Beta-barrel_CAF17_C"/>
    <property type="match status" value="1"/>
</dbReference>